<dbReference type="AlphaFoldDB" id="A0A7S2F7R5"/>
<name>A0A7S2F7R5_9DINO</name>
<reference evidence="1" key="1">
    <citation type="submission" date="2021-01" db="EMBL/GenBank/DDBJ databases">
        <authorList>
            <person name="Corre E."/>
            <person name="Pelletier E."/>
            <person name="Niang G."/>
            <person name="Scheremetjew M."/>
            <person name="Finn R."/>
            <person name="Kale V."/>
            <person name="Holt S."/>
            <person name="Cochrane G."/>
            <person name="Meng A."/>
            <person name="Brown T."/>
            <person name="Cohen L."/>
        </authorList>
    </citation>
    <scope>NUCLEOTIDE SEQUENCE</scope>
    <source>
        <strain evidence="1">CCMP2222</strain>
    </source>
</reference>
<dbReference type="EMBL" id="HBGQ01014964">
    <property type="protein sequence ID" value="CAD9379826.1"/>
    <property type="molecule type" value="Transcribed_RNA"/>
</dbReference>
<proteinExistence type="predicted"/>
<protein>
    <submittedName>
        <fullName evidence="1">Uncharacterized protein</fullName>
    </submittedName>
</protein>
<organism evidence="1">
    <name type="scientific">Alexandrium andersonii</name>
    <dbReference type="NCBI Taxonomy" id="327968"/>
    <lineage>
        <taxon>Eukaryota</taxon>
        <taxon>Sar</taxon>
        <taxon>Alveolata</taxon>
        <taxon>Dinophyceae</taxon>
        <taxon>Gonyaulacales</taxon>
        <taxon>Pyrocystaceae</taxon>
        <taxon>Alexandrium</taxon>
    </lineage>
</organism>
<gene>
    <name evidence="1" type="ORF">AAND1436_LOCUS7444</name>
</gene>
<sequence>MPRGPTEGDLKLSLQTYNKQKEECMKNGDTLGQAEAALAMANVHVMAGKAEDYRRMQNFLPMAKMHPAMAGANAEMAQGLYWQLGPEKYGEQLKAAQTILDMERVQQTAAYRGKPFDYDYEAVV</sequence>
<evidence type="ECO:0000313" key="1">
    <source>
        <dbReference type="EMBL" id="CAD9379826.1"/>
    </source>
</evidence>
<accession>A0A7S2F7R5</accession>